<dbReference type="GO" id="GO:0005737">
    <property type="term" value="C:cytoplasm"/>
    <property type="evidence" value="ECO:0007669"/>
    <property type="project" value="UniProtKB-SubCell"/>
</dbReference>
<evidence type="ECO:0000256" key="8">
    <source>
        <dbReference type="PROSITE-ProRule" id="PRU00169"/>
    </source>
</evidence>
<dbReference type="KEGG" id="ppsc:EHS13_02365"/>
<dbReference type="GO" id="GO:0043565">
    <property type="term" value="F:sequence-specific DNA binding"/>
    <property type="evidence" value="ECO:0007669"/>
    <property type="project" value="InterPro"/>
</dbReference>
<keyword evidence="3 8" id="KW-0597">Phosphoprotein</keyword>
<evidence type="ECO:0000256" key="6">
    <source>
        <dbReference type="ARBA" id="ARBA00023125"/>
    </source>
</evidence>
<reference evidence="12" key="1">
    <citation type="submission" date="2018-11" db="EMBL/GenBank/DDBJ databases">
        <title>Complete genome sequence of Paenibacillus sp. ML311-T8.</title>
        <authorList>
            <person name="Nam Y.-D."/>
            <person name="Kang J."/>
            <person name="Chung W.-H."/>
            <person name="Park Y.S."/>
        </authorList>
    </citation>
    <scope>NUCLEOTIDE SEQUENCE [LARGE SCALE GENOMIC DNA]</scope>
    <source>
        <strain evidence="12">ML311-T8</strain>
    </source>
</reference>
<keyword evidence="4" id="KW-0902">Two-component regulatory system</keyword>
<dbReference type="GO" id="GO:0003700">
    <property type="term" value="F:DNA-binding transcription factor activity"/>
    <property type="evidence" value="ECO:0007669"/>
    <property type="project" value="InterPro"/>
</dbReference>
<feature type="domain" description="Response regulatory" evidence="10">
    <location>
        <begin position="8"/>
        <end position="125"/>
    </location>
</feature>
<evidence type="ECO:0000256" key="7">
    <source>
        <dbReference type="ARBA" id="ARBA00023163"/>
    </source>
</evidence>
<feature type="domain" description="HTH araC/xylS-type" evidence="9">
    <location>
        <begin position="427"/>
        <end position="525"/>
    </location>
</feature>
<dbReference type="PROSITE" id="PS50110">
    <property type="entry name" value="RESPONSE_REGULATORY"/>
    <property type="match status" value="1"/>
</dbReference>
<sequence>MRGGSMYNIILVDDERLTLDNLANYIDWEQMSCRVIATASNGRDALTKIESLQPDILITDVKMPFMDGIELCKQVHTRFPKIQIVFLSGYNEFDYACAALQHGACGYLLKPIDHEELATTMRTVRQRCEEQKNLLNSTLLTSGEYLRELLQIGGNLLSGLADEVTTVYNHHLHLPADNKTFYFVFISIDEYTLLTENPLTFDAPSGDFSTVERLEFFIVGLPSFFPGVLTKLRDGQWIFVTKESDSKVFTHWRNQSANAQRWISLSLTDNPQSLLIFTKQWPKMLQMRNQLVAIHGTGLINDNWDNMQVVWRKEPFPKTEHLIAAVQQNRRDQVEEWLHDFYDGGLPPGNISQAFVDSVSVFDAVLSAVAANNRHLQDIIEKDSRFFGRLSLMESMQSMKTHMRQILSTMMDELEASPVDRHIEIVNEVCNIIQKNYGQVITIDMLTELIFLSPNYLRTIFKDVTGKTLMEYVTQIRMDNAGLMLQETNIRIHEIAKRVGYESPSYFGAVFFKRTGLTPNQYRTHAKKGSRA</sequence>
<evidence type="ECO:0000313" key="12">
    <source>
        <dbReference type="Proteomes" id="UP000426246"/>
    </source>
</evidence>
<protein>
    <submittedName>
        <fullName evidence="11">Response regulator</fullName>
    </submittedName>
</protein>
<dbReference type="PRINTS" id="PR00032">
    <property type="entry name" value="HTHARAC"/>
</dbReference>
<keyword evidence="2" id="KW-0963">Cytoplasm</keyword>
<dbReference type="Proteomes" id="UP000426246">
    <property type="component" value="Chromosome"/>
</dbReference>
<evidence type="ECO:0000256" key="1">
    <source>
        <dbReference type="ARBA" id="ARBA00004496"/>
    </source>
</evidence>
<dbReference type="Pfam" id="PF12833">
    <property type="entry name" value="HTH_18"/>
    <property type="match status" value="1"/>
</dbReference>
<evidence type="ECO:0000256" key="4">
    <source>
        <dbReference type="ARBA" id="ARBA00023012"/>
    </source>
</evidence>
<dbReference type="EMBL" id="CP034235">
    <property type="protein sequence ID" value="QGQ93831.1"/>
    <property type="molecule type" value="Genomic_DNA"/>
</dbReference>
<dbReference type="PROSITE" id="PS01124">
    <property type="entry name" value="HTH_ARAC_FAMILY_2"/>
    <property type="match status" value="1"/>
</dbReference>
<dbReference type="InterPro" id="IPR018060">
    <property type="entry name" value="HTH_AraC"/>
</dbReference>
<dbReference type="AlphaFoldDB" id="A0A6B8RB18"/>
<dbReference type="Gene3D" id="3.40.50.2300">
    <property type="match status" value="1"/>
</dbReference>
<proteinExistence type="predicted"/>
<feature type="modified residue" description="4-aspartylphosphate" evidence="8">
    <location>
        <position position="60"/>
    </location>
</feature>
<keyword evidence="6" id="KW-0238">DNA-binding</keyword>
<dbReference type="InterPro" id="IPR011006">
    <property type="entry name" value="CheY-like_superfamily"/>
</dbReference>
<dbReference type="Pfam" id="PF00072">
    <property type="entry name" value="Response_reg"/>
    <property type="match status" value="1"/>
</dbReference>
<keyword evidence="7" id="KW-0804">Transcription</keyword>
<dbReference type="InterPro" id="IPR020449">
    <property type="entry name" value="Tscrpt_reg_AraC-type_HTH"/>
</dbReference>
<dbReference type="SUPFAM" id="SSF52172">
    <property type="entry name" value="CheY-like"/>
    <property type="match status" value="1"/>
</dbReference>
<dbReference type="PANTHER" id="PTHR42713:SF3">
    <property type="entry name" value="TRANSCRIPTIONAL REGULATORY PROTEIN HPTR"/>
    <property type="match status" value="1"/>
</dbReference>
<organism evidence="11 12">
    <name type="scientific">Paenibacillus psychroresistens</name>
    <dbReference type="NCBI Taxonomy" id="1778678"/>
    <lineage>
        <taxon>Bacteria</taxon>
        <taxon>Bacillati</taxon>
        <taxon>Bacillota</taxon>
        <taxon>Bacilli</taxon>
        <taxon>Bacillales</taxon>
        <taxon>Paenibacillaceae</taxon>
        <taxon>Paenibacillus</taxon>
    </lineage>
</organism>
<comment type="subcellular location">
    <subcellularLocation>
        <location evidence="1">Cytoplasm</location>
    </subcellularLocation>
</comment>
<evidence type="ECO:0000313" key="11">
    <source>
        <dbReference type="EMBL" id="QGQ93831.1"/>
    </source>
</evidence>
<dbReference type="SMART" id="SM00448">
    <property type="entry name" value="REC"/>
    <property type="match status" value="1"/>
</dbReference>
<dbReference type="Gene3D" id="1.10.10.60">
    <property type="entry name" value="Homeodomain-like"/>
    <property type="match status" value="2"/>
</dbReference>
<evidence type="ECO:0000259" key="10">
    <source>
        <dbReference type="PROSITE" id="PS50110"/>
    </source>
</evidence>
<keyword evidence="12" id="KW-1185">Reference proteome</keyword>
<accession>A0A6B8RB18</accession>
<evidence type="ECO:0000256" key="3">
    <source>
        <dbReference type="ARBA" id="ARBA00022553"/>
    </source>
</evidence>
<gene>
    <name evidence="11" type="ORF">EHS13_02365</name>
</gene>
<dbReference type="InterPro" id="IPR051552">
    <property type="entry name" value="HptR"/>
</dbReference>
<evidence type="ECO:0000256" key="5">
    <source>
        <dbReference type="ARBA" id="ARBA00023015"/>
    </source>
</evidence>
<dbReference type="InterPro" id="IPR001789">
    <property type="entry name" value="Sig_transdc_resp-reg_receiver"/>
</dbReference>
<evidence type="ECO:0000259" key="9">
    <source>
        <dbReference type="PROSITE" id="PS01124"/>
    </source>
</evidence>
<dbReference type="GO" id="GO:0000160">
    <property type="term" value="P:phosphorelay signal transduction system"/>
    <property type="evidence" value="ECO:0007669"/>
    <property type="project" value="UniProtKB-KW"/>
</dbReference>
<dbReference type="CDD" id="cd17536">
    <property type="entry name" value="REC_YesN-like"/>
    <property type="match status" value="1"/>
</dbReference>
<dbReference type="PANTHER" id="PTHR42713">
    <property type="entry name" value="HISTIDINE KINASE-RELATED"/>
    <property type="match status" value="1"/>
</dbReference>
<evidence type="ECO:0000256" key="2">
    <source>
        <dbReference type="ARBA" id="ARBA00022490"/>
    </source>
</evidence>
<dbReference type="SUPFAM" id="SSF46689">
    <property type="entry name" value="Homeodomain-like"/>
    <property type="match status" value="2"/>
</dbReference>
<keyword evidence="5" id="KW-0805">Transcription regulation</keyword>
<dbReference type="InterPro" id="IPR009057">
    <property type="entry name" value="Homeodomain-like_sf"/>
</dbReference>
<name>A0A6B8RB18_9BACL</name>
<dbReference type="SMART" id="SM00342">
    <property type="entry name" value="HTH_ARAC"/>
    <property type="match status" value="1"/>
</dbReference>